<evidence type="ECO:0000313" key="9">
    <source>
        <dbReference type="EMBL" id="PYI57294.1"/>
    </source>
</evidence>
<dbReference type="InterPro" id="IPR036388">
    <property type="entry name" value="WH-like_DNA-bd_sf"/>
</dbReference>
<dbReference type="SUPFAM" id="SSF88659">
    <property type="entry name" value="Sigma3 and sigma4 domains of RNA polymerase sigma factors"/>
    <property type="match status" value="1"/>
</dbReference>
<comment type="caution">
    <text evidence="9">The sequence shown here is derived from an EMBL/GenBank/DDBJ whole genome shotgun (WGS) entry which is preliminary data.</text>
</comment>
<evidence type="ECO:0000259" key="8">
    <source>
        <dbReference type="Pfam" id="PF08281"/>
    </source>
</evidence>
<keyword evidence="4 6" id="KW-0238">DNA-binding</keyword>
<proteinExistence type="inferred from homology"/>
<dbReference type="PANTHER" id="PTHR43133:SF8">
    <property type="entry name" value="RNA POLYMERASE SIGMA FACTOR HI_1459-RELATED"/>
    <property type="match status" value="1"/>
</dbReference>
<dbReference type="InterPro" id="IPR014284">
    <property type="entry name" value="RNA_pol_sigma-70_dom"/>
</dbReference>
<dbReference type="GO" id="GO:0003677">
    <property type="term" value="F:DNA binding"/>
    <property type="evidence" value="ECO:0007669"/>
    <property type="project" value="UniProtKB-KW"/>
</dbReference>
<dbReference type="Pfam" id="PF08281">
    <property type="entry name" value="Sigma70_r4_2"/>
    <property type="match status" value="1"/>
</dbReference>
<dbReference type="InterPro" id="IPR007627">
    <property type="entry name" value="RNA_pol_sigma70_r2"/>
</dbReference>
<dbReference type="Gene3D" id="1.10.1740.10">
    <property type="match status" value="1"/>
</dbReference>
<dbReference type="InterPro" id="IPR013249">
    <property type="entry name" value="RNA_pol_sigma70_r4_t2"/>
</dbReference>
<evidence type="ECO:0000259" key="7">
    <source>
        <dbReference type="Pfam" id="PF04542"/>
    </source>
</evidence>
<comment type="similarity">
    <text evidence="1 6">Belongs to the sigma-70 factor family. ECF subfamily.</text>
</comment>
<evidence type="ECO:0000256" key="1">
    <source>
        <dbReference type="ARBA" id="ARBA00010641"/>
    </source>
</evidence>
<dbReference type="Proteomes" id="UP000247476">
    <property type="component" value="Unassembled WGS sequence"/>
</dbReference>
<evidence type="ECO:0000256" key="6">
    <source>
        <dbReference type="RuleBase" id="RU000716"/>
    </source>
</evidence>
<evidence type="ECO:0000256" key="3">
    <source>
        <dbReference type="ARBA" id="ARBA00023082"/>
    </source>
</evidence>
<name>A0A2V5KFM2_9BACL</name>
<dbReference type="InterPro" id="IPR013325">
    <property type="entry name" value="RNA_pol_sigma_r2"/>
</dbReference>
<dbReference type="GO" id="GO:0006950">
    <property type="term" value="P:response to stress"/>
    <property type="evidence" value="ECO:0007669"/>
    <property type="project" value="UniProtKB-ARBA"/>
</dbReference>
<keyword evidence="10" id="KW-1185">Reference proteome</keyword>
<dbReference type="OrthoDB" id="188761at2"/>
<dbReference type="GO" id="GO:0006352">
    <property type="term" value="P:DNA-templated transcription initiation"/>
    <property type="evidence" value="ECO:0007669"/>
    <property type="project" value="InterPro"/>
</dbReference>
<dbReference type="PROSITE" id="PS01063">
    <property type="entry name" value="SIGMA70_ECF"/>
    <property type="match status" value="1"/>
</dbReference>
<dbReference type="InterPro" id="IPR000838">
    <property type="entry name" value="RNA_pol_sigma70_ECF_CS"/>
</dbReference>
<keyword evidence="5 6" id="KW-0804">Transcription</keyword>
<dbReference type="InterPro" id="IPR039425">
    <property type="entry name" value="RNA_pol_sigma-70-like"/>
</dbReference>
<evidence type="ECO:0000256" key="4">
    <source>
        <dbReference type="ARBA" id="ARBA00023125"/>
    </source>
</evidence>
<evidence type="ECO:0000256" key="5">
    <source>
        <dbReference type="ARBA" id="ARBA00023163"/>
    </source>
</evidence>
<dbReference type="Pfam" id="PF04542">
    <property type="entry name" value="Sigma70_r2"/>
    <property type="match status" value="1"/>
</dbReference>
<dbReference type="SUPFAM" id="SSF88946">
    <property type="entry name" value="Sigma2 domain of RNA polymerase sigma factors"/>
    <property type="match status" value="1"/>
</dbReference>
<dbReference type="NCBIfam" id="TIGR02937">
    <property type="entry name" value="sigma70-ECF"/>
    <property type="match status" value="1"/>
</dbReference>
<dbReference type="PANTHER" id="PTHR43133">
    <property type="entry name" value="RNA POLYMERASE ECF-TYPE SIGMA FACTO"/>
    <property type="match status" value="1"/>
</dbReference>
<dbReference type="EMBL" id="QJVJ01000001">
    <property type="protein sequence ID" value="PYI57294.1"/>
    <property type="molecule type" value="Genomic_DNA"/>
</dbReference>
<dbReference type="AlphaFoldDB" id="A0A2V5KFM2"/>
<dbReference type="Gene3D" id="1.10.10.10">
    <property type="entry name" value="Winged helix-like DNA-binding domain superfamily/Winged helix DNA-binding domain"/>
    <property type="match status" value="1"/>
</dbReference>
<dbReference type="GO" id="GO:0016987">
    <property type="term" value="F:sigma factor activity"/>
    <property type="evidence" value="ECO:0007669"/>
    <property type="project" value="UniProtKB-KW"/>
</dbReference>
<protein>
    <recommendedName>
        <fullName evidence="6">RNA polymerase sigma factor</fullName>
    </recommendedName>
</protein>
<sequence>MEVRDVRETAADCGEDETVRRARDGDAEAFSELVRRYRTRAYGLARKLTNDDHMAEDVVQDALIRAFLHLGSLMDTSRFLPWLQKIVRNQAYMKLRRGGPYAKEKPFASYRMIRDGQEPQVECDSVDSIIRHLASRTESRSQQLSDPAHLVVKKEMIVGIGELLRCLSPRERNIFEAYFFRELSPPEIADLFGTTTGNVYNFIYRTRHKVQMERLRVYLNAHVQKRRELKLPSKKILPKPTGY</sequence>
<feature type="domain" description="RNA polymerase sigma factor 70 region 4 type 2" evidence="8">
    <location>
        <begin position="160"/>
        <end position="208"/>
    </location>
</feature>
<dbReference type="RefSeq" id="WP_110838333.1">
    <property type="nucleotide sequence ID" value="NZ_QJVJ01000001.1"/>
</dbReference>
<evidence type="ECO:0000313" key="10">
    <source>
        <dbReference type="Proteomes" id="UP000247476"/>
    </source>
</evidence>
<organism evidence="9 10">
    <name type="scientific">Paenibacillus flagellatus</name>
    <dbReference type="NCBI Taxonomy" id="2211139"/>
    <lineage>
        <taxon>Bacteria</taxon>
        <taxon>Bacillati</taxon>
        <taxon>Bacillota</taxon>
        <taxon>Bacilli</taxon>
        <taxon>Bacillales</taxon>
        <taxon>Paenibacillaceae</taxon>
        <taxon>Paenibacillus</taxon>
    </lineage>
</organism>
<gene>
    <name evidence="9" type="ORF">DLM86_02310</name>
</gene>
<feature type="domain" description="RNA polymerase sigma-70 region 2" evidence="7">
    <location>
        <begin position="33"/>
        <end position="97"/>
    </location>
</feature>
<reference evidence="9 10" key="1">
    <citation type="submission" date="2018-05" db="EMBL/GenBank/DDBJ databases">
        <title>Paenibacillus flagellatus sp. nov., isolated from selenium mineral soil.</title>
        <authorList>
            <person name="Dai X."/>
        </authorList>
    </citation>
    <scope>NUCLEOTIDE SEQUENCE [LARGE SCALE GENOMIC DNA]</scope>
    <source>
        <strain evidence="9 10">DXL2</strain>
    </source>
</reference>
<keyword evidence="2 6" id="KW-0805">Transcription regulation</keyword>
<keyword evidence="3 6" id="KW-0731">Sigma factor</keyword>
<accession>A0A2V5KFM2</accession>
<evidence type="ECO:0000256" key="2">
    <source>
        <dbReference type="ARBA" id="ARBA00023015"/>
    </source>
</evidence>
<dbReference type="InterPro" id="IPR013324">
    <property type="entry name" value="RNA_pol_sigma_r3/r4-like"/>
</dbReference>